<accession>A0AAN9VKB5</accession>
<keyword evidence="5" id="KW-0677">Repeat</keyword>
<proteinExistence type="inferred from homology"/>
<dbReference type="InterPro" id="IPR018108">
    <property type="entry name" value="MCP_transmembrane"/>
</dbReference>
<dbReference type="PANTHER" id="PTHR45624">
    <property type="entry name" value="MITOCHONDRIAL BASIC AMINO ACIDS TRANSPORTER-RELATED"/>
    <property type="match status" value="1"/>
</dbReference>
<feature type="repeat" description="Solcar" evidence="9">
    <location>
        <begin position="2"/>
        <end position="84"/>
    </location>
</feature>
<evidence type="ECO:0000256" key="5">
    <source>
        <dbReference type="ARBA" id="ARBA00022737"/>
    </source>
</evidence>
<evidence type="ECO:0000256" key="8">
    <source>
        <dbReference type="ARBA" id="ARBA00023136"/>
    </source>
</evidence>
<evidence type="ECO:0000256" key="4">
    <source>
        <dbReference type="ARBA" id="ARBA00022692"/>
    </source>
</evidence>
<keyword evidence="3 10" id="KW-0813">Transport</keyword>
<name>A0AAN9VKB5_9ORTH</name>
<dbReference type="InterPro" id="IPR050567">
    <property type="entry name" value="Mitochondrial_Carrier"/>
</dbReference>
<dbReference type="EMBL" id="JAZDUA010000231">
    <property type="protein sequence ID" value="KAK7863420.1"/>
    <property type="molecule type" value="Genomic_DNA"/>
</dbReference>
<evidence type="ECO:0000313" key="11">
    <source>
        <dbReference type="EMBL" id="KAK7863420.1"/>
    </source>
</evidence>
<evidence type="ECO:0000313" key="12">
    <source>
        <dbReference type="Proteomes" id="UP001378592"/>
    </source>
</evidence>
<dbReference type="Gene3D" id="1.50.40.10">
    <property type="entry name" value="Mitochondrial carrier domain"/>
    <property type="match status" value="1"/>
</dbReference>
<keyword evidence="6" id="KW-1133">Transmembrane helix</keyword>
<dbReference type="GO" id="GO:0022857">
    <property type="term" value="F:transmembrane transporter activity"/>
    <property type="evidence" value="ECO:0007669"/>
    <property type="project" value="TreeGrafter"/>
</dbReference>
<feature type="repeat" description="Solcar" evidence="9">
    <location>
        <begin position="206"/>
        <end position="293"/>
    </location>
</feature>
<keyword evidence="7" id="KW-0496">Mitochondrion</keyword>
<dbReference type="SUPFAM" id="SSF103506">
    <property type="entry name" value="Mitochondrial carrier"/>
    <property type="match status" value="1"/>
</dbReference>
<comment type="caution">
    <text evidence="11">The sequence shown here is derived from an EMBL/GenBank/DDBJ whole genome shotgun (WGS) entry which is preliminary data.</text>
</comment>
<dbReference type="GO" id="GO:0031966">
    <property type="term" value="C:mitochondrial membrane"/>
    <property type="evidence" value="ECO:0007669"/>
    <property type="project" value="UniProtKB-SubCell"/>
</dbReference>
<evidence type="ECO:0000256" key="3">
    <source>
        <dbReference type="ARBA" id="ARBA00022448"/>
    </source>
</evidence>
<evidence type="ECO:0000256" key="6">
    <source>
        <dbReference type="ARBA" id="ARBA00022989"/>
    </source>
</evidence>
<reference evidence="11 12" key="1">
    <citation type="submission" date="2024-03" db="EMBL/GenBank/DDBJ databases">
        <title>The genome assembly and annotation of the cricket Gryllus longicercus Weissman &amp; Gray.</title>
        <authorList>
            <person name="Szrajer S."/>
            <person name="Gray D."/>
            <person name="Ylla G."/>
        </authorList>
    </citation>
    <scope>NUCLEOTIDE SEQUENCE [LARGE SCALE GENOMIC DNA]</scope>
    <source>
        <strain evidence="11">DAG 2021-001</strain>
        <tissue evidence="11">Whole body minus gut</tissue>
    </source>
</reference>
<protein>
    <recommendedName>
        <fullName evidence="13">Mitochondrial carrier protein</fullName>
    </recommendedName>
</protein>
<dbReference type="Proteomes" id="UP001378592">
    <property type="component" value="Unassembled WGS sequence"/>
</dbReference>
<dbReference type="PANTHER" id="PTHR45624:SF10">
    <property type="entry name" value="SLC (SOLUTE CARRIER) HOMOLOG"/>
    <property type="match status" value="1"/>
</dbReference>
<evidence type="ECO:0008006" key="13">
    <source>
        <dbReference type="Google" id="ProtNLM"/>
    </source>
</evidence>
<comment type="similarity">
    <text evidence="2 10">Belongs to the mitochondrial carrier (TC 2.A.29) family.</text>
</comment>
<evidence type="ECO:0000256" key="7">
    <source>
        <dbReference type="ARBA" id="ARBA00023128"/>
    </source>
</evidence>
<evidence type="ECO:0000256" key="10">
    <source>
        <dbReference type="RuleBase" id="RU000488"/>
    </source>
</evidence>
<comment type="subcellular location">
    <subcellularLocation>
        <location evidence="1">Mitochondrion membrane</location>
        <topology evidence="1">Multi-pass membrane protein</topology>
    </subcellularLocation>
</comment>
<keyword evidence="12" id="KW-1185">Reference proteome</keyword>
<evidence type="ECO:0000256" key="9">
    <source>
        <dbReference type="PROSITE-ProRule" id="PRU00282"/>
    </source>
</evidence>
<dbReference type="AlphaFoldDB" id="A0AAN9VKB5"/>
<feature type="repeat" description="Solcar" evidence="9">
    <location>
        <begin position="107"/>
        <end position="195"/>
    </location>
</feature>
<keyword evidence="8 9" id="KW-0472">Membrane</keyword>
<gene>
    <name evidence="11" type="ORF">R5R35_006499</name>
</gene>
<sequence>MALSIKDFLAGWGAGVCGLLVGHPADTVKVRQQVSRRADIFKILIKTVKHEGVSGLYRGMSFPLLLAGVQNSVFFGVYGNTLRILQNVQGADMNRKSCGEGVTPNKYWHINVYVAGFTAGFIHAFLACPVDLIKIKIQTKRVLEKNSSYRVKECIKNISKHSGILGFYQGFLATLVRDVPISGAYVLLYEHLLNIGRDSKDRNSEYSVISQLISGGLAGTITWVAVTPLDVLKSRIQADDIANRKYKGMLDCVIKSYKENGLHVFGRGFWMHIIRGFSVNAATFVGYEWCLKMYTILE</sequence>
<organism evidence="11 12">
    <name type="scientific">Gryllus longicercus</name>
    <dbReference type="NCBI Taxonomy" id="2509291"/>
    <lineage>
        <taxon>Eukaryota</taxon>
        <taxon>Metazoa</taxon>
        <taxon>Ecdysozoa</taxon>
        <taxon>Arthropoda</taxon>
        <taxon>Hexapoda</taxon>
        <taxon>Insecta</taxon>
        <taxon>Pterygota</taxon>
        <taxon>Neoptera</taxon>
        <taxon>Polyneoptera</taxon>
        <taxon>Orthoptera</taxon>
        <taxon>Ensifera</taxon>
        <taxon>Gryllidea</taxon>
        <taxon>Grylloidea</taxon>
        <taxon>Gryllidae</taxon>
        <taxon>Gryllinae</taxon>
        <taxon>Gryllus</taxon>
    </lineage>
</organism>
<dbReference type="PROSITE" id="PS50920">
    <property type="entry name" value="SOLCAR"/>
    <property type="match status" value="3"/>
</dbReference>
<dbReference type="Pfam" id="PF00153">
    <property type="entry name" value="Mito_carr"/>
    <property type="match status" value="3"/>
</dbReference>
<evidence type="ECO:0000256" key="2">
    <source>
        <dbReference type="ARBA" id="ARBA00006375"/>
    </source>
</evidence>
<evidence type="ECO:0000256" key="1">
    <source>
        <dbReference type="ARBA" id="ARBA00004225"/>
    </source>
</evidence>
<dbReference type="InterPro" id="IPR023395">
    <property type="entry name" value="MCP_dom_sf"/>
</dbReference>
<keyword evidence="4 9" id="KW-0812">Transmembrane</keyword>